<keyword evidence="1" id="KW-0479">Metal-binding</keyword>
<dbReference type="EMBL" id="JAULSW010000004">
    <property type="protein sequence ID" value="KAK3385770.1"/>
    <property type="molecule type" value="Genomic_DNA"/>
</dbReference>
<dbReference type="InterPro" id="IPR013087">
    <property type="entry name" value="Znf_C2H2_type"/>
</dbReference>
<comment type="caution">
    <text evidence="6">The sequence shown here is derived from an EMBL/GenBank/DDBJ whole genome shotgun (WGS) entry which is preliminary data.</text>
</comment>
<accession>A0AAE0NQT9</accession>
<evidence type="ECO:0000256" key="1">
    <source>
        <dbReference type="ARBA" id="ARBA00022723"/>
    </source>
</evidence>
<proteinExistence type="predicted"/>
<dbReference type="Gene3D" id="3.30.160.60">
    <property type="entry name" value="Classic Zinc Finger"/>
    <property type="match status" value="2"/>
</dbReference>
<dbReference type="PANTHER" id="PTHR23235:SF120">
    <property type="entry name" value="KRUPPEL-LIKE FACTOR 15"/>
    <property type="match status" value="1"/>
</dbReference>
<keyword evidence="2 4" id="KW-0863">Zinc-finger</keyword>
<gene>
    <name evidence="6" type="ORF">B0H63DRAFT_395189</name>
</gene>
<keyword evidence="3" id="KW-0862">Zinc</keyword>
<dbReference type="GO" id="GO:0008270">
    <property type="term" value="F:zinc ion binding"/>
    <property type="evidence" value="ECO:0007669"/>
    <property type="project" value="UniProtKB-KW"/>
</dbReference>
<dbReference type="GO" id="GO:0000981">
    <property type="term" value="F:DNA-binding transcription factor activity, RNA polymerase II-specific"/>
    <property type="evidence" value="ECO:0007669"/>
    <property type="project" value="TreeGrafter"/>
</dbReference>
<dbReference type="InterPro" id="IPR036236">
    <property type="entry name" value="Znf_C2H2_sf"/>
</dbReference>
<dbReference type="AlphaFoldDB" id="A0AAE0NQT9"/>
<dbReference type="PROSITE" id="PS50157">
    <property type="entry name" value="ZINC_FINGER_C2H2_2"/>
    <property type="match status" value="1"/>
</dbReference>
<dbReference type="Pfam" id="PF00096">
    <property type="entry name" value="zf-C2H2"/>
    <property type="match status" value="1"/>
</dbReference>
<dbReference type="Proteomes" id="UP001285441">
    <property type="component" value="Unassembled WGS sequence"/>
</dbReference>
<evidence type="ECO:0000313" key="6">
    <source>
        <dbReference type="EMBL" id="KAK3385770.1"/>
    </source>
</evidence>
<name>A0AAE0NQT9_9PEZI</name>
<reference evidence="6" key="2">
    <citation type="submission" date="2023-06" db="EMBL/GenBank/DDBJ databases">
        <authorList>
            <consortium name="Lawrence Berkeley National Laboratory"/>
            <person name="Haridas S."/>
            <person name="Hensen N."/>
            <person name="Bonometti L."/>
            <person name="Westerberg I."/>
            <person name="Brannstrom I.O."/>
            <person name="Guillou S."/>
            <person name="Cros-Aarteil S."/>
            <person name="Calhoun S."/>
            <person name="Kuo A."/>
            <person name="Mondo S."/>
            <person name="Pangilinan J."/>
            <person name="Riley R."/>
            <person name="LaButti K."/>
            <person name="Andreopoulos B."/>
            <person name="Lipzen A."/>
            <person name="Chen C."/>
            <person name="Yanf M."/>
            <person name="Daum C."/>
            <person name="Ng V."/>
            <person name="Clum A."/>
            <person name="Steindorff A."/>
            <person name="Ohm R."/>
            <person name="Martin F."/>
            <person name="Silar P."/>
            <person name="Natvig D."/>
            <person name="Lalanne C."/>
            <person name="Gautier V."/>
            <person name="Ament-velasquez S.L."/>
            <person name="Kruys A."/>
            <person name="Hutchinson M.I."/>
            <person name="Powell A.J."/>
            <person name="Barry K."/>
            <person name="Miller A.N."/>
            <person name="Grigoriev I.V."/>
            <person name="Debuchy R."/>
            <person name="Gladieux P."/>
            <person name="Thoren M.H."/>
            <person name="Johannesson H."/>
        </authorList>
    </citation>
    <scope>NUCLEOTIDE SEQUENCE</scope>
    <source>
        <strain evidence="6">CBS 232.78</strain>
    </source>
</reference>
<evidence type="ECO:0000259" key="5">
    <source>
        <dbReference type="PROSITE" id="PS50157"/>
    </source>
</evidence>
<evidence type="ECO:0000313" key="7">
    <source>
        <dbReference type="Proteomes" id="UP001285441"/>
    </source>
</evidence>
<protein>
    <recommendedName>
        <fullName evidence="5">C2H2-type domain-containing protein</fullName>
    </recommendedName>
</protein>
<dbReference type="GO" id="GO:0000978">
    <property type="term" value="F:RNA polymerase II cis-regulatory region sequence-specific DNA binding"/>
    <property type="evidence" value="ECO:0007669"/>
    <property type="project" value="TreeGrafter"/>
</dbReference>
<evidence type="ECO:0000256" key="2">
    <source>
        <dbReference type="ARBA" id="ARBA00022771"/>
    </source>
</evidence>
<dbReference type="PROSITE" id="PS00028">
    <property type="entry name" value="ZINC_FINGER_C2H2_1"/>
    <property type="match status" value="1"/>
</dbReference>
<organism evidence="6 7">
    <name type="scientific">Podospora didyma</name>
    <dbReference type="NCBI Taxonomy" id="330526"/>
    <lineage>
        <taxon>Eukaryota</taxon>
        <taxon>Fungi</taxon>
        <taxon>Dikarya</taxon>
        <taxon>Ascomycota</taxon>
        <taxon>Pezizomycotina</taxon>
        <taxon>Sordariomycetes</taxon>
        <taxon>Sordariomycetidae</taxon>
        <taxon>Sordariales</taxon>
        <taxon>Podosporaceae</taxon>
        <taxon>Podospora</taxon>
    </lineage>
</organism>
<dbReference type="SUPFAM" id="SSF57667">
    <property type="entry name" value="beta-beta-alpha zinc fingers"/>
    <property type="match status" value="2"/>
</dbReference>
<feature type="domain" description="C2H2-type" evidence="5">
    <location>
        <begin position="16"/>
        <end position="47"/>
    </location>
</feature>
<dbReference type="SMART" id="SM00355">
    <property type="entry name" value="ZnF_C2H2"/>
    <property type="match status" value="2"/>
</dbReference>
<sequence length="98" mass="11586">MPLDTQLAPRRRKKLFPCILPGCDKRFTSNSNVRAHLRTLAHVKNRELPWECNDYTTRFARKGDLTRHCESVHSHSKIFRCANCQKYFARKDTLDRLV</sequence>
<evidence type="ECO:0000256" key="3">
    <source>
        <dbReference type="ARBA" id="ARBA00022833"/>
    </source>
</evidence>
<keyword evidence="7" id="KW-1185">Reference proteome</keyword>
<reference evidence="6" key="1">
    <citation type="journal article" date="2023" name="Mol. Phylogenet. Evol.">
        <title>Genome-scale phylogeny and comparative genomics of the fungal order Sordariales.</title>
        <authorList>
            <person name="Hensen N."/>
            <person name="Bonometti L."/>
            <person name="Westerberg I."/>
            <person name="Brannstrom I.O."/>
            <person name="Guillou S."/>
            <person name="Cros-Aarteil S."/>
            <person name="Calhoun S."/>
            <person name="Haridas S."/>
            <person name="Kuo A."/>
            <person name="Mondo S."/>
            <person name="Pangilinan J."/>
            <person name="Riley R."/>
            <person name="LaButti K."/>
            <person name="Andreopoulos B."/>
            <person name="Lipzen A."/>
            <person name="Chen C."/>
            <person name="Yan M."/>
            <person name="Daum C."/>
            <person name="Ng V."/>
            <person name="Clum A."/>
            <person name="Steindorff A."/>
            <person name="Ohm R.A."/>
            <person name="Martin F."/>
            <person name="Silar P."/>
            <person name="Natvig D.O."/>
            <person name="Lalanne C."/>
            <person name="Gautier V."/>
            <person name="Ament-Velasquez S.L."/>
            <person name="Kruys A."/>
            <person name="Hutchinson M.I."/>
            <person name="Powell A.J."/>
            <person name="Barry K."/>
            <person name="Miller A.N."/>
            <person name="Grigoriev I.V."/>
            <person name="Debuchy R."/>
            <person name="Gladieux P."/>
            <person name="Hiltunen Thoren M."/>
            <person name="Johannesson H."/>
        </authorList>
    </citation>
    <scope>NUCLEOTIDE SEQUENCE</scope>
    <source>
        <strain evidence="6">CBS 232.78</strain>
    </source>
</reference>
<evidence type="ECO:0000256" key="4">
    <source>
        <dbReference type="PROSITE-ProRule" id="PRU00042"/>
    </source>
</evidence>
<dbReference type="PANTHER" id="PTHR23235">
    <property type="entry name" value="KRUEPPEL-LIKE TRANSCRIPTION FACTOR"/>
    <property type="match status" value="1"/>
</dbReference>